<keyword evidence="2" id="KW-0732">Signal</keyword>
<dbReference type="OrthoDB" id="5787317at2759"/>
<proteinExistence type="predicted"/>
<dbReference type="InParanoid" id="G0MDD2"/>
<dbReference type="AlphaFoldDB" id="G0MDD2"/>
<dbReference type="Proteomes" id="UP000008068">
    <property type="component" value="Unassembled WGS sequence"/>
</dbReference>
<accession>G0MDD2</accession>
<protein>
    <submittedName>
        <fullName evidence="3">Uncharacterized protein</fullName>
    </submittedName>
</protein>
<dbReference type="EMBL" id="GL379790">
    <property type="protein sequence ID" value="EGT49611.1"/>
    <property type="molecule type" value="Genomic_DNA"/>
</dbReference>
<feature type="chain" id="PRO_5003403335" evidence="2">
    <location>
        <begin position="24"/>
        <end position="251"/>
    </location>
</feature>
<gene>
    <name evidence="3" type="ORF">CAEBREN_03285</name>
</gene>
<dbReference type="eggNOG" id="ENOG502TKF8">
    <property type="taxonomic scope" value="Eukaryota"/>
</dbReference>
<keyword evidence="1" id="KW-0472">Membrane</keyword>
<keyword evidence="1" id="KW-1133">Transmembrane helix</keyword>
<evidence type="ECO:0000256" key="2">
    <source>
        <dbReference type="SAM" id="SignalP"/>
    </source>
</evidence>
<keyword evidence="1" id="KW-0812">Transmembrane</keyword>
<name>G0MDD2_CAEBE</name>
<dbReference type="FunCoup" id="G0MDD2">
    <property type="interactions" value="432"/>
</dbReference>
<dbReference type="OMA" id="CNSNENT"/>
<evidence type="ECO:0000256" key="1">
    <source>
        <dbReference type="SAM" id="Phobius"/>
    </source>
</evidence>
<evidence type="ECO:0000313" key="4">
    <source>
        <dbReference type="Proteomes" id="UP000008068"/>
    </source>
</evidence>
<organism evidence="4">
    <name type="scientific">Caenorhabditis brenneri</name>
    <name type="common">Nematode worm</name>
    <dbReference type="NCBI Taxonomy" id="135651"/>
    <lineage>
        <taxon>Eukaryota</taxon>
        <taxon>Metazoa</taxon>
        <taxon>Ecdysozoa</taxon>
        <taxon>Nematoda</taxon>
        <taxon>Chromadorea</taxon>
        <taxon>Rhabditida</taxon>
        <taxon>Rhabditina</taxon>
        <taxon>Rhabditomorpha</taxon>
        <taxon>Rhabditoidea</taxon>
        <taxon>Rhabditidae</taxon>
        <taxon>Peloderinae</taxon>
        <taxon>Caenorhabditis</taxon>
    </lineage>
</organism>
<feature type="transmembrane region" description="Helical" evidence="1">
    <location>
        <begin position="229"/>
        <end position="249"/>
    </location>
</feature>
<reference evidence="4" key="1">
    <citation type="submission" date="2011-07" db="EMBL/GenBank/DDBJ databases">
        <authorList>
            <consortium name="Caenorhabditis brenneri Sequencing and Analysis Consortium"/>
            <person name="Wilson R.K."/>
        </authorList>
    </citation>
    <scope>NUCLEOTIDE SEQUENCE [LARGE SCALE GENOMIC DNA]</scope>
    <source>
        <strain evidence="4">PB2801</strain>
    </source>
</reference>
<sequence>MRMKLEFVLIGVLLLVFTAACNSNENTGQLEFIDKLNALRREFAKNNNIVNMHELSFDQNLMNKSKTMDSTGRFVEYRYTFIGSFSNGVNELMNSSTSFEQKSEQEKVEAIDNATTIEDLSFEHLTPGHTKIGCTKSTMGKILCLLAPDGNLSSWFKAAGDAGSLCMSGYKNVNGLCSITPKTSISIPQNHRTPPVPTTAKTELDRQIAKYKNEEQDGDEYDEDFPTTIIASSAILVSPVMTVVFVVLVSI</sequence>
<evidence type="ECO:0000313" key="3">
    <source>
        <dbReference type="EMBL" id="EGT49611.1"/>
    </source>
</evidence>
<feature type="signal peptide" evidence="2">
    <location>
        <begin position="1"/>
        <end position="23"/>
    </location>
</feature>
<dbReference type="HOGENOM" id="CLU_1046724_0_0_1"/>
<keyword evidence="4" id="KW-1185">Reference proteome</keyword>
<dbReference type="PROSITE" id="PS51257">
    <property type="entry name" value="PROKAR_LIPOPROTEIN"/>
    <property type="match status" value="1"/>
</dbReference>